<dbReference type="PROSITE" id="PS51918">
    <property type="entry name" value="RADICAL_SAM"/>
    <property type="match status" value="1"/>
</dbReference>
<evidence type="ECO:0000256" key="1">
    <source>
        <dbReference type="ARBA" id="ARBA00001966"/>
    </source>
</evidence>
<evidence type="ECO:0000259" key="6">
    <source>
        <dbReference type="PROSITE" id="PS51332"/>
    </source>
</evidence>
<protein>
    <submittedName>
        <fullName evidence="8">Uncharacterized protein</fullName>
    </submittedName>
</protein>
<dbReference type="PROSITE" id="PS51332">
    <property type="entry name" value="B12_BINDING"/>
    <property type="match status" value="1"/>
</dbReference>
<gene>
    <name evidence="8" type="ORF">UT30_C0014G0018</name>
</gene>
<dbReference type="Pfam" id="PF02310">
    <property type="entry name" value="B12-binding"/>
    <property type="match status" value="1"/>
</dbReference>
<evidence type="ECO:0000256" key="2">
    <source>
        <dbReference type="ARBA" id="ARBA00022691"/>
    </source>
</evidence>
<dbReference type="PANTHER" id="PTHR43409">
    <property type="entry name" value="ANAEROBIC MAGNESIUM-PROTOPORPHYRIN IX MONOMETHYL ESTER CYCLASE-RELATED"/>
    <property type="match status" value="1"/>
</dbReference>
<dbReference type="Proteomes" id="UP000033935">
    <property type="component" value="Unassembled WGS sequence"/>
</dbReference>
<dbReference type="InterPro" id="IPR006158">
    <property type="entry name" value="Cobalamin-bd"/>
</dbReference>
<evidence type="ECO:0000259" key="7">
    <source>
        <dbReference type="PROSITE" id="PS51918"/>
    </source>
</evidence>
<dbReference type="InterPro" id="IPR023404">
    <property type="entry name" value="rSAM_horseshoe"/>
</dbReference>
<dbReference type="PANTHER" id="PTHR43409:SF16">
    <property type="entry name" value="SLR0320 PROTEIN"/>
    <property type="match status" value="1"/>
</dbReference>
<dbReference type="Pfam" id="PF04055">
    <property type="entry name" value="Radical_SAM"/>
    <property type="match status" value="1"/>
</dbReference>
<dbReference type="CDD" id="cd02068">
    <property type="entry name" value="radical_SAM_B12_BD"/>
    <property type="match status" value="1"/>
</dbReference>
<dbReference type="SUPFAM" id="SSF102114">
    <property type="entry name" value="Radical SAM enzymes"/>
    <property type="match status" value="1"/>
</dbReference>
<dbReference type="AlphaFoldDB" id="A0A0G0Q0T0"/>
<feature type="domain" description="B12-binding" evidence="6">
    <location>
        <begin position="1"/>
        <end position="167"/>
    </location>
</feature>
<dbReference type="GO" id="GO:0051539">
    <property type="term" value="F:4 iron, 4 sulfur cluster binding"/>
    <property type="evidence" value="ECO:0007669"/>
    <property type="project" value="UniProtKB-KW"/>
</dbReference>
<feature type="domain" description="Radical SAM core" evidence="7">
    <location>
        <begin position="219"/>
        <end position="450"/>
    </location>
</feature>
<dbReference type="GO" id="GO:0005829">
    <property type="term" value="C:cytosol"/>
    <property type="evidence" value="ECO:0007669"/>
    <property type="project" value="TreeGrafter"/>
</dbReference>
<evidence type="ECO:0000256" key="3">
    <source>
        <dbReference type="ARBA" id="ARBA00022723"/>
    </source>
</evidence>
<sequence>MKILLIDPPFFRFMGYYNRYFPISLSCLAAVLKKEGHEVLIYDADCNINPTKMDFTRLEEDYPDYLKSVKNDNHPIWQEMRKKVADFKPDIVGITVWTTFIASAFKVASLCREYNKSLPVIMGGPHISIKHNEVINICPDADFLVRGEGEETILELVNALQKYRDTKNKDILNKDLLAIKGLSYWDNNKIVNNPIRPFIEDLNSMPYPARELLYNKNTYNSEDMGLLMMSRGCPYNCLYCATSIWQRKIRYRSIDNIINEIKLVINNYNTKQFTFKDDSFTVNRKRVVEFCDRLKEEKLNISWDCNTRVDLIDEELLKIMKSAGCNSIKVGIETGSDRILKLINKNTTLAQARKAAKLLRKAGIHWTGYFMMGLPSETKQETYQTLKFMRELKPDFASLSVYEPFPGTELFDIGVKMGLVQENRTLEDFYSISPKYYYIKDINKRVDTMPNEEFEQLESEMKQVFHRYNMGIGKLAKRAIAKSRVYIHEPAIFFDDIRKFRSWTR</sequence>
<dbReference type="CDD" id="cd01335">
    <property type="entry name" value="Radical_SAM"/>
    <property type="match status" value="1"/>
</dbReference>
<reference evidence="8 9" key="1">
    <citation type="journal article" date="2015" name="Nature">
        <title>rRNA introns, odd ribosomes, and small enigmatic genomes across a large radiation of phyla.</title>
        <authorList>
            <person name="Brown C.T."/>
            <person name="Hug L.A."/>
            <person name="Thomas B.C."/>
            <person name="Sharon I."/>
            <person name="Castelle C.J."/>
            <person name="Singh A."/>
            <person name="Wilkins M.J."/>
            <person name="Williams K.H."/>
            <person name="Banfield J.F."/>
        </authorList>
    </citation>
    <scope>NUCLEOTIDE SEQUENCE [LARGE SCALE GENOMIC DNA]</scope>
</reference>
<dbReference type="SFLD" id="SFLDG01123">
    <property type="entry name" value="methyltransferase_(Class_B)"/>
    <property type="match status" value="1"/>
</dbReference>
<dbReference type="EMBL" id="LBWG01000014">
    <property type="protein sequence ID" value="KKR04010.1"/>
    <property type="molecule type" value="Genomic_DNA"/>
</dbReference>
<dbReference type="InterPro" id="IPR051198">
    <property type="entry name" value="BchE-like"/>
</dbReference>
<name>A0A0G0Q0T0_9BACT</name>
<comment type="caution">
    <text evidence="8">The sequence shown here is derived from an EMBL/GenBank/DDBJ whole genome shotgun (WGS) entry which is preliminary data.</text>
</comment>
<keyword evidence="2" id="KW-0949">S-adenosyl-L-methionine</keyword>
<dbReference type="SFLD" id="SFLDG01082">
    <property type="entry name" value="B12-binding_domain_containing"/>
    <property type="match status" value="1"/>
</dbReference>
<accession>A0A0G0Q0T0</accession>
<evidence type="ECO:0000256" key="4">
    <source>
        <dbReference type="ARBA" id="ARBA00023004"/>
    </source>
</evidence>
<dbReference type="InterPro" id="IPR034466">
    <property type="entry name" value="Methyltransferase_Class_B"/>
</dbReference>
<comment type="cofactor">
    <cofactor evidence="1">
        <name>[4Fe-4S] cluster</name>
        <dbReference type="ChEBI" id="CHEBI:49883"/>
    </cofactor>
</comment>
<dbReference type="InterPro" id="IPR007197">
    <property type="entry name" value="rSAM"/>
</dbReference>
<keyword evidence="4" id="KW-0408">Iron</keyword>
<evidence type="ECO:0000313" key="9">
    <source>
        <dbReference type="Proteomes" id="UP000033935"/>
    </source>
</evidence>
<keyword evidence="5" id="KW-0411">Iron-sulfur</keyword>
<dbReference type="GO" id="GO:0031419">
    <property type="term" value="F:cobalamin binding"/>
    <property type="evidence" value="ECO:0007669"/>
    <property type="project" value="InterPro"/>
</dbReference>
<dbReference type="Gene3D" id="3.80.30.20">
    <property type="entry name" value="tm_1862 like domain"/>
    <property type="match status" value="1"/>
</dbReference>
<dbReference type="InterPro" id="IPR036724">
    <property type="entry name" value="Cobalamin-bd_sf"/>
</dbReference>
<evidence type="ECO:0000256" key="5">
    <source>
        <dbReference type="ARBA" id="ARBA00023014"/>
    </source>
</evidence>
<evidence type="ECO:0000313" key="8">
    <source>
        <dbReference type="EMBL" id="KKR04010.1"/>
    </source>
</evidence>
<proteinExistence type="predicted"/>
<dbReference type="GO" id="GO:0046872">
    <property type="term" value="F:metal ion binding"/>
    <property type="evidence" value="ECO:0007669"/>
    <property type="project" value="UniProtKB-KW"/>
</dbReference>
<keyword evidence="3" id="KW-0479">Metal-binding</keyword>
<dbReference type="SFLD" id="SFLDS00029">
    <property type="entry name" value="Radical_SAM"/>
    <property type="match status" value="1"/>
</dbReference>
<dbReference type="InterPro" id="IPR006638">
    <property type="entry name" value="Elp3/MiaA/NifB-like_rSAM"/>
</dbReference>
<organism evidence="8 9">
    <name type="scientific">Candidatus Uhrbacteria bacterium GW2011_GWF2_39_13</name>
    <dbReference type="NCBI Taxonomy" id="1618995"/>
    <lineage>
        <taxon>Bacteria</taxon>
        <taxon>Candidatus Uhriibacteriota</taxon>
    </lineage>
</organism>
<dbReference type="SUPFAM" id="SSF52242">
    <property type="entry name" value="Cobalamin (vitamin B12)-binding domain"/>
    <property type="match status" value="1"/>
</dbReference>
<dbReference type="GO" id="GO:0003824">
    <property type="term" value="F:catalytic activity"/>
    <property type="evidence" value="ECO:0007669"/>
    <property type="project" value="InterPro"/>
</dbReference>
<dbReference type="Gene3D" id="3.40.50.280">
    <property type="entry name" value="Cobalamin-binding domain"/>
    <property type="match status" value="1"/>
</dbReference>
<dbReference type="InterPro" id="IPR058240">
    <property type="entry name" value="rSAM_sf"/>
</dbReference>
<dbReference type="SMART" id="SM00729">
    <property type="entry name" value="Elp3"/>
    <property type="match status" value="1"/>
</dbReference>